<comment type="caution">
    <text evidence="1">The sequence shown here is derived from an EMBL/GenBank/DDBJ whole genome shotgun (WGS) entry which is preliminary data.</text>
</comment>
<protein>
    <submittedName>
        <fullName evidence="1">Uncharacterized protein</fullName>
    </submittedName>
</protein>
<gene>
    <name evidence="1" type="ORF">SDC9_11643</name>
</gene>
<proteinExistence type="predicted"/>
<organism evidence="1">
    <name type="scientific">bioreactor metagenome</name>
    <dbReference type="NCBI Taxonomy" id="1076179"/>
    <lineage>
        <taxon>unclassified sequences</taxon>
        <taxon>metagenomes</taxon>
        <taxon>ecological metagenomes</taxon>
    </lineage>
</organism>
<name>A0A644TGA4_9ZZZZ</name>
<sequence>MRKKFDEQFKAMVALEAVKEELFRQLGQMQYENEWLKKVQTAIRQRSRLIAPKEPVLSARRQYELLNIH</sequence>
<evidence type="ECO:0000313" key="1">
    <source>
        <dbReference type="EMBL" id="MPL65976.1"/>
    </source>
</evidence>
<reference evidence="1" key="1">
    <citation type="submission" date="2019-08" db="EMBL/GenBank/DDBJ databases">
        <authorList>
            <person name="Kucharzyk K."/>
            <person name="Murdoch R.W."/>
            <person name="Higgins S."/>
            <person name="Loffler F."/>
        </authorList>
    </citation>
    <scope>NUCLEOTIDE SEQUENCE</scope>
</reference>
<accession>A0A644TGA4</accession>
<dbReference type="EMBL" id="VSSQ01000030">
    <property type="protein sequence ID" value="MPL65976.1"/>
    <property type="molecule type" value="Genomic_DNA"/>
</dbReference>
<dbReference type="AlphaFoldDB" id="A0A644TGA4"/>